<accession>A0A934K9S5</accession>
<keyword evidence="1" id="KW-0446">Lipid-binding</keyword>
<proteinExistence type="predicted"/>
<dbReference type="Proteomes" id="UP000620075">
    <property type="component" value="Unassembled WGS sequence"/>
</dbReference>
<dbReference type="EMBL" id="JAEKNQ010000057">
    <property type="protein sequence ID" value="MBJ7604421.1"/>
    <property type="molecule type" value="Genomic_DNA"/>
</dbReference>
<dbReference type="SUPFAM" id="SSF82549">
    <property type="entry name" value="DAK1/DegV-like"/>
    <property type="match status" value="1"/>
</dbReference>
<reference evidence="2 3" key="1">
    <citation type="submission" date="2020-10" db="EMBL/GenBank/DDBJ databases">
        <title>Ca. Dormibacterota MAGs.</title>
        <authorList>
            <person name="Montgomery K."/>
        </authorList>
    </citation>
    <scope>NUCLEOTIDE SEQUENCE [LARGE SCALE GENOMIC DNA]</scope>
    <source>
        <strain evidence="2">SC8811_S16_3</strain>
    </source>
</reference>
<dbReference type="GO" id="GO:0008289">
    <property type="term" value="F:lipid binding"/>
    <property type="evidence" value="ECO:0007669"/>
    <property type="project" value="UniProtKB-KW"/>
</dbReference>
<dbReference type="PANTHER" id="PTHR33434">
    <property type="entry name" value="DEGV DOMAIN-CONTAINING PROTEIN DR_1986-RELATED"/>
    <property type="match status" value="1"/>
</dbReference>
<name>A0A934K9S5_9BACT</name>
<evidence type="ECO:0000256" key="1">
    <source>
        <dbReference type="ARBA" id="ARBA00023121"/>
    </source>
</evidence>
<comment type="caution">
    <text evidence="2">The sequence shown here is derived from an EMBL/GenBank/DDBJ whole genome shotgun (WGS) entry which is preliminary data.</text>
</comment>
<dbReference type="InterPro" id="IPR050270">
    <property type="entry name" value="DegV_domain_contain"/>
</dbReference>
<dbReference type="PANTHER" id="PTHR33434:SF2">
    <property type="entry name" value="FATTY ACID-BINDING PROTEIN TM_1468"/>
    <property type="match status" value="1"/>
</dbReference>
<dbReference type="PROSITE" id="PS51482">
    <property type="entry name" value="DEGV"/>
    <property type="match status" value="1"/>
</dbReference>
<protein>
    <submittedName>
        <fullName evidence="2">DegV family protein</fullName>
    </submittedName>
</protein>
<dbReference type="Gene3D" id="3.30.1180.10">
    <property type="match status" value="1"/>
</dbReference>
<dbReference type="NCBIfam" id="TIGR00762">
    <property type="entry name" value="DegV"/>
    <property type="match status" value="1"/>
</dbReference>
<dbReference type="AlphaFoldDB" id="A0A934K9S5"/>
<organism evidence="2 3">
    <name type="scientific">Candidatus Dormiibacter inghamiae</name>
    <dbReference type="NCBI Taxonomy" id="3127013"/>
    <lineage>
        <taxon>Bacteria</taxon>
        <taxon>Bacillati</taxon>
        <taxon>Candidatus Dormiibacterota</taxon>
        <taxon>Candidatus Dormibacteria</taxon>
        <taxon>Candidatus Dormibacterales</taxon>
        <taxon>Candidatus Dormibacteraceae</taxon>
        <taxon>Candidatus Dormiibacter</taxon>
    </lineage>
</organism>
<dbReference type="InterPro" id="IPR003797">
    <property type="entry name" value="DegV"/>
</dbReference>
<evidence type="ECO:0000313" key="2">
    <source>
        <dbReference type="EMBL" id="MBJ7604421.1"/>
    </source>
</evidence>
<gene>
    <name evidence="2" type="ORF">JF888_14750</name>
</gene>
<dbReference type="InterPro" id="IPR043168">
    <property type="entry name" value="DegV_C"/>
</dbReference>
<dbReference type="RefSeq" id="WP_338182037.1">
    <property type="nucleotide sequence ID" value="NZ_JAEKNQ010000057.1"/>
</dbReference>
<sequence>MGAGSRFRVVTDSTADVPPQWIERYGISVVPLTVLFGQEPFRDRVDLTDAQFFARLKTADRLPTTSAPSPGAFAELYESLSTECEGIISIHIGRTLSGTTEAARLGAAGLDGFPVHVIDSGSVTMTVGFLAQVAAEAPDLDQALQRVRERLGRQKVLALLDTLRYIELGGRVSRAQAMLGTMLDLKPILSLQEGEIKSVDRVRTRGKALNRLLQLLRQDLPIERLAVMHAQAPADAERLREELARELPEVEVVIGQIGCVLGTHTGPGAVGFAYLTA</sequence>
<dbReference type="Gene3D" id="3.40.50.10170">
    <property type="match status" value="1"/>
</dbReference>
<dbReference type="Pfam" id="PF02645">
    <property type="entry name" value="DegV"/>
    <property type="match status" value="1"/>
</dbReference>
<evidence type="ECO:0000313" key="3">
    <source>
        <dbReference type="Proteomes" id="UP000620075"/>
    </source>
</evidence>